<keyword evidence="3" id="KW-1185">Reference proteome</keyword>
<evidence type="ECO:0000256" key="1">
    <source>
        <dbReference type="SAM" id="MobiDB-lite"/>
    </source>
</evidence>
<dbReference type="Gramene" id="Os08t0520700-02">
    <property type="protein sequence ID" value="Os08t0520700-02"/>
    <property type="gene ID" value="Os08g0520700"/>
</dbReference>
<sequence>PVRRAPRRAQADGLHLLATGAGAGVGIVVPRVAPVSDAAGLHQHRPLAGLLGGDEVHQDVLAVALPVHHGARRGELRRAGVLAEEARAEDEELGEHHGVARLLPRRRAVRPPPAGQVEVVGPREEPDEGARAGALLPGGEREGERGGVREHVVVGDGHGGGADGRVREEAGVEGGGGGAVEGDGRREA</sequence>
<protein>
    <submittedName>
        <fullName evidence="2">Os08g0520700 protein</fullName>
    </submittedName>
</protein>
<feature type="non-terminal residue" evidence="2">
    <location>
        <position position="1"/>
    </location>
</feature>
<dbReference type="EMBL" id="AP014964">
    <property type="protein sequence ID" value="BAT06297.1"/>
    <property type="molecule type" value="Genomic_DNA"/>
</dbReference>
<dbReference type="ExpressionAtlas" id="A0A0P0XID7">
    <property type="expression patterns" value="baseline and differential"/>
</dbReference>
<dbReference type="AlphaFoldDB" id="A0A0P0XID7"/>
<reference evidence="3" key="1">
    <citation type="journal article" date="2005" name="Nature">
        <title>The map-based sequence of the rice genome.</title>
        <authorList>
            <consortium name="International rice genome sequencing project (IRGSP)"/>
            <person name="Matsumoto T."/>
            <person name="Wu J."/>
            <person name="Kanamori H."/>
            <person name="Katayose Y."/>
            <person name="Fujisawa M."/>
            <person name="Namiki N."/>
            <person name="Mizuno H."/>
            <person name="Yamamoto K."/>
            <person name="Antonio B.A."/>
            <person name="Baba T."/>
            <person name="Sakata K."/>
            <person name="Nagamura Y."/>
            <person name="Aoki H."/>
            <person name="Arikawa K."/>
            <person name="Arita K."/>
            <person name="Bito T."/>
            <person name="Chiden Y."/>
            <person name="Fujitsuka N."/>
            <person name="Fukunaka R."/>
            <person name="Hamada M."/>
            <person name="Harada C."/>
            <person name="Hayashi A."/>
            <person name="Hijishita S."/>
            <person name="Honda M."/>
            <person name="Hosokawa S."/>
            <person name="Ichikawa Y."/>
            <person name="Idonuma A."/>
            <person name="Iijima M."/>
            <person name="Ikeda M."/>
            <person name="Ikeno M."/>
            <person name="Ito K."/>
            <person name="Ito S."/>
            <person name="Ito T."/>
            <person name="Ito Y."/>
            <person name="Ito Y."/>
            <person name="Iwabuchi A."/>
            <person name="Kamiya K."/>
            <person name="Karasawa W."/>
            <person name="Kurita K."/>
            <person name="Katagiri S."/>
            <person name="Kikuta A."/>
            <person name="Kobayashi H."/>
            <person name="Kobayashi N."/>
            <person name="Machita K."/>
            <person name="Maehara T."/>
            <person name="Masukawa M."/>
            <person name="Mizubayashi T."/>
            <person name="Mukai Y."/>
            <person name="Nagasaki H."/>
            <person name="Nagata Y."/>
            <person name="Naito S."/>
            <person name="Nakashima M."/>
            <person name="Nakama Y."/>
            <person name="Nakamichi Y."/>
            <person name="Nakamura M."/>
            <person name="Meguro A."/>
            <person name="Negishi M."/>
            <person name="Ohta I."/>
            <person name="Ohta T."/>
            <person name="Okamoto M."/>
            <person name="Ono N."/>
            <person name="Saji S."/>
            <person name="Sakaguchi M."/>
            <person name="Sakai K."/>
            <person name="Shibata M."/>
            <person name="Shimokawa T."/>
            <person name="Song J."/>
            <person name="Takazaki Y."/>
            <person name="Terasawa K."/>
            <person name="Tsugane M."/>
            <person name="Tsuji K."/>
            <person name="Ueda S."/>
            <person name="Waki K."/>
            <person name="Yamagata H."/>
            <person name="Yamamoto M."/>
            <person name="Yamamoto S."/>
            <person name="Yamane H."/>
            <person name="Yoshiki S."/>
            <person name="Yoshihara R."/>
            <person name="Yukawa K."/>
            <person name="Zhong H."/>
            <person name="Yano M."/>
            <person name="Yuan Q."/>
            <person name="Ouyang S."/>
            <person name="Liu J."/>
            <person name="Jones K.M."/>
            <person name="Gansberger K."/>
            <person name="Moffat K."/>
            <person name="Hill J."/>
            <person name="Bera J."/>
            <person name="Fadrosh D."/>
            <person name="Jin S."/>
            <person name="Johri S."/>
            <person name="Kim M."/>
            <person name="Overton L."/>
            <person name="Reardon M."/>
            <person name="Tsitrin T."/>
            <person name="Vuong H."/>
            <person name="Weaver B."/>
            <person name="Ciecko A."/>
            <person name="Tallon L."/>
            <person name="Jackson J."/>
            <person name="Pai G."/>
            <person name="Aken S.V."/>
            <person name="Utterback T."/>
            <person name="Reidmuller S."/>
            <person name="Feldblyum T."/>
            <person name="Hsiao J."/>
            <person name="Zismann V."/>
            <person name="Iobst S."/>
            <person name="de Vazeille A.R."/>
            <person name="Buell C.R."/>
            <person name="Ying K."/>
            <person name="Li Y."/>
            <person name="Lu T."/>
            <person name="Huang Y."/>
            <person name="Zhao Q."/>
            <person name="Feng Q."/>
            <person name="Zhang L."/>
            <person name="Zhu J."/>
            <person name="Weng Q."/>
            <person name="Mu J."/>
            <person name="Lu Y."/>
            <person name="Fan D."/>
            <person name="Liu Y."/>
            <person name="Guan J."/>
            <person name="Zhang Y."/>
            <person name="Yu S."/>
            <person name="Liu X."/>
            <person name="Zhang Y."/>
            <person name="Hong G."/>
            <person name="Han B."/>
            <person name="Choisne N."/>
            <person name="Demange N."/>
            <person name="Orjeda G."/>
            <person name="Samain S."/>
            <person name="Cattolico L."/>
            <person name="Pelletier E."/>
            <person name="Couloux A."/>
            <person name="Segurens B."/>
            <person name="Wincker P."/>
            <person name="D'Hont A."/>
            <person name="Scarpelli C."/>
            <person name="Weissenbach J."/>
            <person name="Salanoubat M."/>
            <person name="Quetier F."/>
            <person name="Yu Y."/>
            <person name="Kim H.R."/>
            <person name="Rambo T."/>
            <person name="Currie J."/>
            <person name="Collura K."/>
            <person name="Luo M."/>
            <person name="Yang T."/>
            <person name="Ammiraju J.S.S."/>
            <person name="Engler F."/>
            <person name="Soderlund C."/>
            <person name="Wing R.A."/>
            <person name="Palmer L.E."/>
            <person name="de la Bastide M."/>
            <person name="Spiegel L."/>
            <person name="Nascimento L."/>
            <person name="Zutavern T."/>
            <person name="O'Shaughnessy A."/>
            <person name="Dike S."/>
            <person name="Dedhia N."/>
            <person name="Preston R."/>
            <person name="Balija V."/>
            <person name="McCombie W.R."/>
            <person name="Chow T."/>
            <person name="Chen H."/>
            <person name="Chung M."/>
            <person name="Chen C."/>
            <person name="Shaw J."/>
            <person name="Wu H."/>
            <person name="Hsiao K."/>
            <person name="Chao Y."/>
            <person name="Chu M."/>
            <person name="Cheng C."/>
            <person name="Hour A."/>
            <person name="Lee P."/>
            <person name="Lin S."/>
            <person name="Lin Y."/>
            <person name="Liou J."/>
            <person name="Liu S."/>
            <person name="Hsing Y."/>
            <person name="Raghuvanshi S."/>
            <person name="Mohanty A."/>
            <person name="Bharti A.K."/>
            <person name="Gaur A."/>
            <person name="Gupta V."/>
            <person name="Kumar D."/>
            <person name="Ravi V."/>
            <person name="Vij S."/>
            <person name="Kapur A."/>
            <person name="Khurana P."/>
            <person name="Khurana P."/>
            <person name="Khurana J.P."/>
            <person name="Tyagi A.K."/>
            <person name="Gaikwad K."/>
            <person name="Singh A."/>
            <person name="Dalal V."/>
            <person name="Srivastava S."/>
            <person name="Dixit A."/>
            <person name="Pal A.K."/>
            <person name="Ghazi I.A."/>
            <person name="Yadav M."/>
            <person name="Pandit A."/>
            <person name="Bhargava A."/>
            <person name="Sureshbabu K."/>
            <person name="Batra K."/>
            <person name="Sharma T.R."/>
            <person name="Mohapatra T."/>
            <person name="Singh N.K."/>
            <person name="Messing J."/>
            <person name="Nelson A.B."/>
            <person name="Fuks G."/>
            <person name="Kavchok S."/>
            <person name="Keizer G."/>
            <person name="Linton E."/>
            <person name="Llaca V."/>
            <person name="Song R."/>
            <person name="Tanyolac B."/>
            <person name="Young S."/>
            <person name="Ho-Il K."/>
            <person name="Hahn J.H."/>
            <person name="Sangsakoo G."/>
            <person name="Vanavichit A."/>
            <person name="de Mattos Luiz.A.T."/>
            <person name="Zimmer P.D."/>
            <person name="Malone G."/>
            <person name="Dellagostin O."/>
            <person name="de Oliveira A.C."/>
            <person name="Bevan M."/>
            <person name="Bancroft I."/>
            <person name="Minx P."/>
            <person name="Cordum H."/>
            <person name="Wilson R."/>
            <person name="Cheng Z."/>
            <person name="Jin W."/>
            <person name="Jiang J."/>
            <person name="Leong S.A."/>
            <person name="Iwama H."/>
            <person name="Gojobori T."/>
            <person name="Itoh T."/>
            <person name="Niimura Y."/>
            <person name="Fujii Y."/>
            <person name="Habara T."/>
            <person name="Sakai H."/>
            <person name="Sato Y."/>
            <person name="Wilson G."/>
            <person name="Kumar K."/>
            <person name="McCouch S."/>
            <person name="Juretic N."/>
            <person name="Hoen D."/>
            <person name="Wright S."/>
            <person name="Bruskiewich R."/>
            <person name="Bureau T."/>
            <person name="Miyao A."/>
            <person name="Hirochika H."/>
            <person name="Nishikawa T."/>
            <person name="Kadowaki K."/>
            <person name="Sugiura M."/>
            <person name="Burr B."/>
            <person name="Sasaki T."/>
        </authorList>
    </citation>
    <scope>NUCLEOTIDE SEQUENCE [LARGE SCALE GENOMIC DNA]</scope>
    <source>
        <strain evidence="3">cv. Nipponbare</strain>
    </source>
</reference>
<feature type="compositionally biased region" description="Gly residues" evidence="1">
    <location>
        <begin position="172"/>
        <end position="181"/>
    </location>
</feature>
<accession>A0A0P0XID7</accession>
<reference evidence="2 3" key="3">
    <citation type="journal article" date="2013" name="Rice">
        <title>Improvement of the Oryza sativa Nipponbare reference genome using next generation sequence and optical map data.</title>
        <authorList>
            <person name="Kawahara Y."/>
            <person name="de la Bastide M."/>
            <person name="Hamilton J.P."/>
            <person name="Kanamori H."/>
            <person name="McCombie W.R."/>
            <person name="Ouyang S."/>
            <person name="Schwartz D.C."/>
            <person name="Tanaka T."/>
            <person name="Wu J."/>
            <person name="Zhou S."/>
            <person name="Childs K.L."/>
            <person name="Davidson R.M."/>
            <person name="Lin H."/>
            <person name="Quesada-Ocampo L."/>
            <person name="Vaillancourt B."/>
            <person name="Sakai H."/>
            <person name="Lee S.S."/>
            <person name="Kim J."/>
            <person name="Numa H."/>
            <person name="Itoh T."/>
            <person name="Buell C.R."/>
            <person name="Matsumoto T."/>
        </authorList>
    </citation>
    <scope>NUCLEOTIDE SEQUENCE [LARGE SCALE GENOMIC DNA]</scope>
    <source>
        <strain evidence="3">cv. Nipponbare</strain>
    </source>
</reference>
<proteinExistence type="predicted"/>
<name>A0A0P0XID7_ORYSJ</name>
<feature type="compositionally biased region" description="Basic and acidic residues" evidence="1">
    <location>
        <begin position="139"/>
        <end position="153"/>
    </location>
</feature>
<feature type="region of interest" description="Disordered" evidence="1">
    <location>
        <begin position="112"/>
        <end position="188"/>
    </location>
</feature>
<dbReference type="Proteomes" id="UP000059680">
    <property type="component" value="Chromosome 8"/>
</dbReference>
<gene>
    <name evidence="2" type="ordered locus">Os08g0520700</name>
    <name evidence="2" type="ORF">OSNPB_080520700</name>
</gene>
<organism evidence="2 3">
    <name type="scientific">Oryza sativa subsp. japonica</name>
    <name type="common">Rice</name>
    <dbReference type="NCBI Taxonomy" id="39947"/>
    <lineage>
        <taxon>Eukaryota</taxon>
        <taxon>Viridiplantae</taxon>
        <taxon>Streptophyta</taxon>
        <taxon>Embryophyta</taxon>
        <taxon>Tracheophyta</taxon>
        <taxon>Spermatophyta</taxon>
        <taxon>Magnoliopsida</taxon>
        <taxon>Liliopsida</taxon>
        <taxon>Poales</taxon>
        <taxon>Poaceae</taxon>
        <taxon>BOP clade</taxon>
        <taxon>Oryzoideae</taxon>
        <taxon>Oryzeae</taxon>
        <taxon>Oryzinae</taxon>
        <taxon>Oryza</taxon>
        <taxon>Oryza sativa</taxon>
    </lineage>
</organism>
<evidence type="ECO:0000313" key="2">
    <source>
        <dbReference type="EMBL" id="BAT06297.1"/>
    </source>
</evidence>
<evidence type="ECO:0000313" key="3">
    <source>
        <dbReference type="Proteomes" id="UP000059680"/>
    </source>
</evidence>
<feature type="compositionally biased region" description="Basic and acidic residues" evidence="1">
    <location>
        <begin position="121"/>
        <end position="130"/>
    </location>
</feature>
<reference evidence="2 3" key="2">
    <citation type="journal article" date="2013" name="Plant Cell Physiol.">
        <title>Rice Annotation Project Database (RAP-DB): an integrative and interactive database for rice genomics.</title>
        <authorList>
            <person name="Sakai H."/>
            <person name="Lee S.S."/>
            <person name="Tanaka T."/>
            <person name="Numa H."/>
            <person name="Kim J."/>
            <person name="Kawahara Y."/>
            <person name="Wakimoto H."/>
            <person name="Yang C.C."/>
            <person name="Iwamoto M."/>
            <person name="Abe T."/>
            <person name="Yamada Y."/>
            <person name="Muto A."/>
            <person name="Inokuchi H."/>
            <person name="Ikemura T."/>
            <person name="Matsumoto T."/>
            <person name="Sasaki T."/>
            <person name="Itoh T."/>
        </authorList>
    </citation>
    <scope>NUCLEOTIDE SEQUENCE [LARGE SCALE GENOMIC DNA]</scope>
    <source>
        <strain evidence="3">cv. Nipponbare</strain>
    </source>
</reference>